<evidence type="ECO:0000313" key="4">
    <source>
        <dbReference type="Proteomes" id="UP000187609"/>
    </source>
</evidence>
<protein>
    <recommendedName>
        <fullName evidence="5">Carboxypeptidase A inhibitor-like domain-containing protein</fullName>
    </recommendedName>
</protein>
<accession>A0A1J6JRF3</accession>
<comment type="caution">
    <text evidence="3">The sequence shown here is derived from an EMBL/GenBank/DDBJ whole genome shotgun (WGS) entry which is preliminary data.</text>
</comment>
<evidence type="ECO:0000256" key="1">
    <source>
        <dbReference type="SAM" id="SignalP"/>
    </source>
</evidence>
<evidence type="ECO:0000313" key="2">
    <source>
        <dbReference type="EMBL" id="OIT04682.1"/>
    </source>
</evidence>
<keyword evidence="1" id="KW-0732">Signal</keyword>
<dbReference type="Gramene" id="OIT04682">
    <property type="protein sequence ID" value="OIT04682"/>
    <property type="gene ID" value="A4A49_65164"/>
</dbReference>
<keyword evidence="4" id="KW-1185">Reference proteome</keyword>
<feature type="chain" id="PRO_5011896454" description="Carboxypeptidase A inhibitor-like domain-containing protein" evidence="1">
    <location>
        <begin position="19"/>
        <end position="97"/>
    </location>
</feature>
<dbReference type="Proteomes" id="UP000187609">
    <property type="component" value="Unassembled WGS sequence"/>
</dbReference>
<feature type="signal peptide" evidence="1">
    <location>
        <begin position="1"/>
        <end position="18"/>
    </location>
</feature>
<gene>
    <name evidence="3" type="ORF">A4A49_38212</name>
    <name evidence="2" type="ORF">A4A49_65164</name>
</gene>
<organism evidence="3 4">
    <name type="scientific">Nicotiana attenuata</name>
    <name type="common">Coyote tobacco</name>
    <dbReference type="NCBI Taxonomy" id="49451"/>
    <lineage>
        <taxon>Eukaryota</taxon>
        <taxon>Viridiplantae</taxon>
        <taxon>Streptophyta</taxon>
        <taxon>Embryophyta</taxon>
        <taxon>Tracheophyta</taxon>
        <taxon>Spermatophyta</taxon>
        <taxon>Magnoliopsida</taxon>
        <taxon>eudicotyledons</taxon>
        <taxon>Gunneridae</taxon>
        <taxon>Pentapetalae</taxon>
        <taxon>asterids</taxon>
        <taxon>lamiids</taxon>
        <taxon>Solanales</taxon>
        <taxon>Solanaceae</taxon>
        <taxon>Nicotianoideae</taxon>
        <taxon>Nicotianeae</taxon>
        <taxon>Nicotiana</taxon>
    </lineage>
</organism>
<reference evidence="3 4" key="1">
    <citation type="submission" date="2016-11" db="EMBL/GenBank/DDBJ databases">
        <title>The genome of Nicotiana attenuata.</title>
        <authorList>
            <person name="Xu S."/>
            <person name="Brockmoeller T."/>
            <person name="Gaquerel E."/>
            <person name="Navarro A."/>
            <person name="Kuhl H."/>
            <person name="Gase K."/>
            <person name="Ling Z."/>
            <person name="Zhou W."/>
            <person name="Kreitzer C."/>
            <person name="Stanke M."/>
            <person name="Tang H."/>
            <person name="Lyons E."/>
            <person name="Pandey P."/>
            <person name="Pandey S.P."/>
            <person name="Timmermann B."/>
            <person name="Baldwin I.T."/>
        </authorList>
    </citation>
    <scope>NUCLEOTIDE SEQUENCE [LARGE SCALE GENOMIC DNA]</scope>
    <source>
        <strain evidence="4">cv. UT</strain>
        <strain evidence="3">UT</strain>
        <tissue evidence="3">Leaves</tissue>
    </source>
</reference>
<dbReference type="EMBL" id="MJEQ01005427">
    <property type="protein sequence ID" value="OIT20341.1"/>
    <property type="molecule type" value="Genomic_DNA"/>
</dbReference>
<evidence type="ECO:0008006" key="5">
    <source>
        <dbReference type="Google" id="ProtNLM"/>
    </source>
</evidence>
<name>A0A1J6JRF3_NICAT</name>
<evidence type="ECO:0000313" key="3">
    <source>
        <dbReference type="EMBL" id="OIT20341.1"/>
    </source>
</evidence>
<dbReference type="EMBL" id="MJEQ01037185">
    <property type="protein sequence ID" value="OIT04682.1"/>
    <property type="molecule type" value="Genomic_DNA"/>
</dbReference>
<dbReference type="AlphaFoldDB" id="A0A1J6JRF3"/>
<sequence>MALLKFGLVITILLTAFTTDVMWFSKTQVMAARNVDPNNVSGLRRKLLPQLNNILLTCGNACGITNGEDCSDCWFCCDCKRSIFPWESENPLFYRCQ</sequence>
<dbReference type="Gramene" id="OIT20341">
    <property type="protein sequence ID" value="OIT20341"/>
    <property type="gene ID" value="A4A49_38212"/>
</dbReference>
<proteinExistence type="predicted"/>